<dbReference type="EMBL" id="AQQX01000002">
    <property type="protein sequence ID" value="KGM49419.1"/>
    <property type="molecule type" value="Genomic_DNA"/>
</dbReference>
<evidence type="ECO:0000313" key="4">
    <source>
        <dbReference type="Proteomes" id="UP000030004"/>
    </source>
</evidence>
<comment type="caution">
    <text evidence="3">The sequence shown here is derived from an EMBL/GenBank/DDBJ whole genome shotgun (WGS) entry which is preliminary data.</text>
</comment>
<protein>
    <recommendedName>
        <fullName evidence="2">UPF0301 protein ATO9_05180</fullName>
    </recommendedName>
</protein>
<dbReference type="eggNOG" id="COG1678">
    <property type="taxonomic scope" value="Bacteria"/>
</dbReference>
<dbReference type="AlphaFoldDB" id="A0A0A0EGB6"/>
<comment type="similarity">
    <text evidence="1 2">Belongs to the UPF0301 (AlgH) family.</text>
</comment>
<dbReference type="PANTHER" id="PTHR30327">
    <property type="entry name" value="UNCHARACTERIZED PROTEIN YQGE"/>
    <property type="match status" value="1"/>
</dbReference>
<dbReference type="GO" id="GO:0005829">
    <property type="term" value="C:cytosol"/>
    <property type="evidence" value="ECO:0007669"/>
    <property type="project" value="TreeGrafter"/>
</dbReference>
<dbReference type="Pfam" id="PF02622">
    <property type="entry name" value="DUF179"/>
    <property type="match status" value="1"/>
</dbReference>
<gene>
    <name evidence="3" type="ORF">ATO9_05180</name>
</gene>
<evidence type="ECO:0000256" key="1">
    <source>
        <dbReference type="ARBA" id="ARBA00009600"/>
    </source>
</evidence>
<dbReference type="RefSeq" id="WP_043746235.1">
    <property type="nucleotide sequence ID" value="NZ_AQQX01000002.1"/>
</dbReference>
<evidence type="ECO:0000256" key="2">
    <source>
        <dbReference type="HAMAP-Rule" id="MF_00758"/>
    </source>
</evidence>
<accession>A0A0A0EGB6</accession>
<organism evidence="3 4">
    <name type="scientific">Pseudooceanicola atlanticus</name>
    <dbReference type="NCBI Taxonomy" id="1461694"/>
    <lineage>
        <taxon>Bacteria</taxon>
        <taxon>Pseudomonadati</taxon>
        <taxon>Pseudomonadota</taxon>
        <taxon>Alphaproteobacteria</taxon>
        <taxon>Rhodobacterales</taxon>
        <taxon>Paracoccaceae</taxon>
        <taxon>Pseudooceanicola</taxon>
    </lineage>
</organism>
<dbReference type="InterPro" id="IPR003774">
    <property type="entry name" value="AlgH-like"/>
</dbReference>
<reference evidence="3 4" key="1">
    <citation type="journal article" date="2015" name="Antonie Van Leeuwenhoek">
        <title>Pseudooceanicola atlanticus gen. nov. sp. nov., isolated from surface seawater of the Atlantic Ocean and reclassification of Oceanicola batsensis, Oceanicola marinus, Oceanicola nitratireducens, Oceanicola nanhaiensis, Oceanicola antarcticus and Oceanicola flagellatus, as Pseudooceanicola batsensis comb. nov., Pseudooceanicola marinus comb. nov., Pseudooceanicola nitratireducens comb. nov., Pseudooceanicola nanhaiensis comb. nov., Pseudooceanicola antarcticus comb. nov., and Pseudooceanicola flagellatus comb. nov.</title>
        <authorList>
            <person name="Lai Q."/>
            <person name="Li G."/>
            <person name="Liu X."/>
            <person name="Du Y."/>
            <person name="Sun F."/>
            <person name="Shao Z."/>
        </authorList>
    </citation>
    <scope>NUCLEOTIDE SEQUENCE [LARGE SCALE GENOMIC DNA]</scope>
    <source>
        <strain evidence="3 4">22II-s11g</strain>
    </source>
</reference>
<sequence length="188" mass="19776">MEPTTQLAGKVLIAMPEMGDDRFARSVILLCAHSEEGAMGLMINLPTDDVSLRDLSAQLGLEEPSDADNCPIHSGGPVETERGFVLHSSEYSSAISTMPVTPDVSLTGTLDVIEDLVEGTGPDIALVMLGYCGWGPGQLEGEIAQNAWLVGEAPMKLIFGTPDARKWEAALANEKISALSLSSVAGHA</sequence>
<dbReference type="SUPFAM" id="SSF143456">
    <property type="entry name" value="VC0467-like"/>
    <property type="match status" value="1"/>
</dbReference>
<proteinExistence type="inferred from homology"/>
<dbReference type="STRING" id="1461694.ATO9_05180"/>
<name>A0A0A0EGB6_9RHOB</name>
<dbReference type="Gene3D" id="3.40.1740.10">
    <property type="entry name" value="VC0467-like"/>
    <property type="match status" value="1"/>
</dbReference>
<keyword evidence="4" id="KW-1185">Reference proteome</keyword>
<dbReference type="PANTHER" id="PTHR30327:SF1">
    <property type="entry name" value="UPF0301 PROTEIN YQGE"/>
    <property type="match status" value="1"/>
</dbReference>
<dbReference type="HAMAP" id="MF_00758">
    <property type="entry name" value="UPF0301"/>
    <property type="match status" value="1"/>
</dbReference>
<dbReference type="Proteomes" id="UP000030004">
    <property type="component" value="Unassembled WGS sequence"/>
</dbReference>
<evidence type="ECO:0000313" key="3">
    <source>
        <dbReference type="EMBL" id="KGM49419.1"/>
    </source>
</evidence>